<reference evidence="1 2" key="1">
    <citation type="submission" date="2019-02" db="EMBL/GenBank/DDBJ databases">
        <title>Deep-cultivation of Planctomycetes and their phenomic and genomic characterization uncovers novel biology.</title>
        <authorList>
            <person name="Wiegand S."/>
            <person name="Jogler M."/>
            <person name="Boedeker C."/>
            <person name="Pinto D."/>
            <person name="Vollmers J."/>
            <person name="Rivas-Marin E."/>
            <person name="Kohn T."/>
            <person name="Peeters S.H."/>
            <person name="Heuer A."/>
            <person name="Rast P."/>
            <person name="Oberbeckmann S."/>
            <person name="Bunk B."/>
            <person name="Jeske O."/>
            <person name="Meyerdierks A."/>
            <person name="Storesund J.E."/>
            <person name="Kallscheuer N."/>
            <person name="Luecker S."/>
            <person name="Lage O.M."/>
            <person name="Pohl T."/>
            <person name="Merkel B.J."/>
            <person name="Hornburger P."/>
            <person name="Mueller R.-W."/>
            <person name="Bruemmer F."/>
            <person name="Labrenz M."/>
            <person name="Spormann A.M."/>
            <person name="Op den Camp H."/>
            <person name="Overmann J."/>
            <person name="Amann R."/>
            <person name="Jetten M.S.M."/>
            <person name="Mascher T."/>
            <person name="Medema M.H."/>
            <person name="Devos D.P."/>
            <person name="Kaster A.-K."/>
            <person name="Ovreas L."/>
            <person name="Rohde M."/>
            <person name="Galperin M.Y."/>
            <person name="Jogler C."/>
        </authorList>
    </citation>
    <scope>NUCLEOTIDE SEQUENCE [LARGE SCALE GENOMIC DNA]</scope>
    <source>
        <strain evidence="1 2">Pan265</strain>
    </source>
</reference>
<dbReference type="AlphaFoldDB" id="A0A518BZG8"/>
<name>A0A518BZG8_9BACT</name>
<protein>
    <recommendedName>
        <fullName evidence="3">Flagellar protein FlgJ N-terminal domain-containing protein</fullName>
    </recommendedName>
</protein>
<evidence type="ECO:0000313" key="1">
    <source>
        <dbReference type="EMBL" id="QDU72364.1"/>
    </source>
</evidence>
<dbReference type="OrthoDB" id="280272at2"/>
<evidence type="ECO:0008006" key="3">
    <source>
        <dbReference type="Google" id="ProtNLM"/>
    </source>
</evidence>
<dbReference type="RefSeq" id="WP_145446536.1">
    <property type="nucleotide sequence ID" value="NZ_CP036280.1"/>
</dbReference>
<dbReference type="Proteomes" id="UP000320386">
    <property type="component" value="Chromosome"/>
</dbReference>
<gene>
    <name evidence="1" type="ORF">Pan265_22290</name>
</gene>
<dbReference type="EMBL" id="CP036280">
    <property type="protein sequence ID" value="QDU72364.1"/>
    <property type="molecule type" value="Genomic_DNA"/>
</dbReference>
<organism evidence="1 2">
    <name type="scientific">Mucisphaera calidilacus</name>
    <dbReference type="NCBI Taxonomy" id="2527982"/>
    <lineage>
        <taxon>Bacteria</taxon>
        <taxon>Pseudomonadati</taxon>
        <taxon>Planctomycetota</taxon>
        <taxon>Phycisphaerae</taxon>
        <taxon>Phycisphaerales</taxon>
        <taxon>Phycisphaeraceae</taxon>
        <taxon>Mucisphaera</taxon>
    </lineage>
</organism>
<accession>A0A518BZG8</accession>
<keyword evidence="2" id="KW-1185">Reference proteome</keyword>
<dbReference type="KEGG" id="mcad:Pan265_22290"/>
<proteinExistence type="predicted"/>
<sequence>MITVDPATQLTHASASSTSAEARANDASFVELLQRAGRVQNVAEMESAVREASEKLVSGMFIEPILQQVRNGPFKSEMFSGGMAGDMFGAQLDNLMAMRMAKASNWPIVDQLVHQLMGGRVPVQSAPASGAREIDVHG</sequence>
<evidence type="ECO:0000313" key="2">
    <source>
        <dbReference type="Proteomes" id="UP000320386"/>
    </source>
</evidence>